<sequence length="423" mass="45306">MRRSLGLIIGAALCVLAGCAPGTTDSSGGNGSAPNKLTYVYFTDGPDEQTTRALIKQFEQETGATVELQILPFAELEQQLQGRIASNNAPDVARVHVLPVFEDALLDLKSAGQDIGGQYLDAAQDYIHGDGGALVAVPSDLTMNGPFINVDQFTKAGVAPPSADKPWTWDELVTAARKVQQANGKPFAIAYDKSGHRVSGMFNQFGTNLFGTDGKVDFDPAKARRAVGRFVELTQQGVMSKDFWLESGTKYKGANDIFLTGDAPVYFSGNWQVSQFAKDAKFQWAAAPNPCAARCGGYPGGKFMAAFKQSANPRLAAKFVAFMNSRPAQEKFAKEAKFLPTRKDLVAEGVQYPDRSADMAMFLADVKRTDPGSYASNYSPGFSPTATAVVKELAAAVAGQQSVDDTVAKIRAAAEKNLEVARK</sequence>
<feature type="signal peptide" evidence="1">
    <location>
        <begin position="1"/>
        <end position="22"/>
    </location>
</feature>
<dbReference type="InterPro" id="IPR006059">
    <property type="entry name" value="SBP"/>
</dbReference>
<feature type="chain" id="PRO_5006035709" evidence="1">
    <location>
        <begin position="23"/>
        <end position="423"/>
    </location>
</feature>
<dbReference type="Gene3D" id="3.40.190.10">
    <property type="entry name" value="Periplasmic binding protein-like II"/>
    <property type="match status" value="1"/>
</dbReference>
<dbReference type="KEGG" id="kphy:AOZ06_22255"/>
<dbReference type="PANTHER" id="PTHR43649">
    <property type="entry name" value="ARABINOSE-BINDING PROTEIN-RELATED"/>
    <property type="match status" value="1"/>
</dbReference>
<dbReference type="STRING" id="860235.AOZ06_22255"/>
<dbReference type="Pfam" id="PF13416">
    <property type="entry name" value="SBP_bac_8"/>
    <property type="match status" value="1"/>
</dbReference>
<organism evidence="2 3">
    <name type="scientific">Kibdelosporangium phytohabitans</name>
    <dbReference type="NCBI Taxonomy" id="860235"/>
    <lineage>
        <taxon>Bacteria</taxon>
        <taxon>Bacillati</taxon>
        <taxon>Actinomycetota</taxon>
        <taxon>Actinomycetes</taxon>
        <taxon>Pseudonocardiales</taxon>
        <taxon>Pseudonocardiaceae</taxon>
        <taxon>Kibdelosporangium</taxon>
    </lineage>
</organism>
<dbReference type="PROSITE" id="PS51257">
    <property type="entry name" value="PROKAR_LIPOPROTEIN"/>
    <property type="match status" value="1"/>
</dbReference>
<accession>A0A0N9I0S7</accession>
<keyword evidence="3" id="KW-1185">Reference proteome</keyword>
<keyword evidence="1" id="KW-0732">Signal</keyword>
<protein>
    <submittedName>
        <fullName evidence="2">Sugar ABC transporter substrate-binding protein</fullName>
    </submittedName>
</protein>
<dbReference type="OrthoDB" id="3561718at2"/>
<dbReference type="EMBL" id="CP012752">
    <property type="protein sequence ID" value="ALG09268.1"/>
    <property type="molecule type" value="Genomic_DNA"/>
</dbReference>
<name>A0A0N9I0S7_9PSEU</name>
<dbReference type="InterPro" id="IPR050490">
    <property type="entry name" value="Bact_solute-bd_prot1"/>
</dbReference>
<dbReference type="PANTHER" id="PTHR43649:SF12">
    <property type="entry name" value="DIACETYLCHITOBIOSE BINDING PROTEIN DASA"/>
    <property type="match status" value="1"/>
</dbReference>
<reference evidence="2 3" key="1">
    <citation type="submission" date="2015-07" db="EMBL/GenBank/DDBJ databases">
        <title>Genome sequencing of Kibdelosporangium phytohabitans.</title>
        <authorList>
            <person name="Qin S."/>
            <person name="Xing K."/>
        </authorList>
    </citation>
    <scope>NUCLEOTIDE SEQUENCE [LARGE SCALE GENOMIC DNA]</scope>
    <source>
        <strain evidence="2 3">KLBMP1111</strain>
    </source>
</reference>
<dbReference type="Proteomes" id="UP000063699">
    <property type="component" value="Chromosome"/>
</dbReference>
<evidence type="ECO:0000313" key="2">
    <source>
        <dbReference type="EMBL" id="ALG09268.1"/>
    </source>
</evidence>
<evidence type="ECO:0000313" key="3">
    <source>
        <dbReference type="Proteomes" id="UP000063699"/>
    </source>
</evidence>
<dbReference type="SUPFAM" id="SSF53850">
    <property type="entry name" value="Periplasmic binding protein-like II"/>
    <property type="match status" value="1"/>
</dbReference>
<dbReference type="RefSeq" id="WP_054291172.1">
    <property type="nucleotide sequence ID" value="NZ_CP012752.1"/>
</dbReference>
<proteinExistence type="predicted"/>
<dbReference type="AlphaFoldDB" id="A0A0N9I0S7"/>
<gene>
    <name evidence="2" type="ORF">AOZ06_22255</name>
</gene>
<evidence type="ECO:0000256" key="1">
    <source>
        <dbReference type="SAM" id="SignalP"/>
    </source>
</evidence>